<name>A0ABP9CWI5_9FLAO</name>
<dbReference type="Pfam" id="PF19578">
    <property type="entry name" value="DUF6090"/>
    <property type="match status" value="1"/>
</dbReference>
<comment type="caution">
    <text evidence="3">The sequence shown here is derived from an EMBL/GenBank/DDBJ whole genome shotgun (WGS) entry which is preliminary data.</text>
</comment>
<keyword evidence="2" id="KW-0472">Membrane</keyword>
<feature type="coiled-coil region" evidence="1">
    <location>
        <begin position="56"/>
        <end position="83"/>
    </location>
</feature>
<keyword evidence="4" id="KW-1185">Reference proteome</keyword>
<sequence length="254" mass="29595">MLKFFRKIRQNLVSEGITTKYFKYAIGEIILVVIGILIALQINNWNNAKTQQKNNLQLSKRLLVETKKNLVELEKEITSTEKLISSAFHMLQLIGNDYSDVNPRLVDSLVFDLLSTPTYNFSTAVLKEALSTGEVASFENDSLKNLIYSIPTIMETVKFRENNIEHDTNNNLIPFLYNNTSLREIDNKFSHWKKLGNSQLDQIDNRQILSMILWENEIDNLYYIYNTLLRDSYKVVEKNLINLESLLEKEINTY</sequence>
<evidence type="ECO:0000256" key="2">
    <source>
        <dbReference type="SAM" id="Phobius"/>
    </source>
</evidence>
<dbReference type="EMBL" id="BAABJW010000004">
    <property type="protein sequence ID" value="GAA4815923.1"/>
    <property type="molecule type" value="Genomic_DNA"/>
</dbReference>
<keyword evidence="2" id="KW-0812">Transmembrane</keyword>
<feature type="transmembrane region" description="Helical" evidence="2">
    <location>
        <begin position="21"/>
        <end position="42"/>
    </location>
</feature>
<reference evidence="4" key="1">
    <citation type="journal article" date="2019" name="Int. J. Syst. Evol. Microbiol.">
        <title>The Global Catalogue of Microorganisms (GCM) 10K type strain sequencing project: providing services to taxonomists for standard genome sequencing and annotation.</title>
        <authorList>
            <consortium name="The Broad Institute Genomics Platform"/>
            <consortium name="The Broad Institute Genome Sequencing Center for Infectious Disease"/>
            <person name="Wu L."/>
            <person name="Ma J."/>
        </authorList>
    </citation>
    <scope>NUCLEOTIDE SEQUENCE [LARGE SCALE GENOMIC DNA]</scope>
    <source>
        <strain evidence="4">JCM 18325</strain>
    </source>
</reference>
<accession>A0ABP9CWI5</accession>
<protein>
    <submittedName>
        <fullName evidence="3">Uncharacterized protein</fullName>
    </submittedName>
</protein>
<organism evidence="3 4">
    <name type="scientific">Litoribaculum gwangyangense</name>
    <dbReference type="NCBI Taxonomy" id="1130722"/>
    <lineage>
        <taxon>Bacteria</taxon>
        <taxon>Pseudomonadati</taxon>
        <taxon>Bacteroidota</taxon>
        <taxon>Flavobacteriia</taxon>
        <taxon>Flavobacteriales</taxon>
        <taxon>Flavobacteriaceae</taxon>
        <taxon>Litoribaculum</taxon>
    </lineage>
</organism>
<dbReference type="InterPro" id="IPR045749">
    <property type="entry name" value="DUF6090"/>
</dbReference>
<keyword evidence="1" id="KW-0175">Coiled coil</keyword>
<evidence type="ECO:0000313" key="3">
    <source>
        <dbReference type="EMBL" id="GAA4815923.1"/>
    </source>
</evidence>
<proteinExistence type="predicted"/>
<evidence type="ECO:0000313" key="4">
    <source>
        <dbReference type="Proteomes" id="UP001501433"/>
    </source>
</evidence>
<keyword evidence="2" id="KW-1133">Transmembrane helix</keyword>
<gene>
    <name evidence="3" type="ORF">GCM10023330_25180</name>
</gene>
<evidence type="ECO:0000256" key="1">
    <source>
        <dbReference type="SAM" id="Coils"/>
    </source>
</evidence>
<dbReference type="Proteomes" id="UP001501433">
    <property type="component" value="Unassembled WGS sequence"/>
</dbReference>
<dbReference type="RefSeq" id="WP_345277352.1">
    <property type="nucleotide sequence ID" value="NZ_BAABJW010000004.1"/>
</dbReference>